<feature type="region of interest" description="Disordered" evidence="1">
    <location>
        <begin position="121"/>
        <end position="141"/>
    </location>
</feature>
<protein>
    <submittedName>
        <fullName evidence="2">Uncharacterized protein</fullName>
    </submittedName>
</protein>
<keyword evidence="2" id="KW-0614">Plasmid</keyword>
<gene>
    <name evidence="2" type="ORF">mvi_64230</name>
</gene>
<sequence>MRFKRWPRPTPYEDTSRKRAAYRRKRQREQEALPLFAEAIAERQLCVADEMIRRTGDWERRQRETRRQRSEAWRRVRARLAGLEPNRRRAILALWRVCPYPADPSYLGTLLHEIATGRIDPERPPWGGRHTLTPRTTPNPGSFEEAFRQIGQRTIGGGPKTTGAEERLFCGNLGSGLLFLTSRVRLIEPNESFYTSSSHRLRDSHVGRSGHWVDLEVRGSCTPDELVLIARLAQAADTRRVAVRLAGPP</sequence>
<dbReference type="Proteomes" id="UP000663508">
    <property type="component" value="Plasmid pVL1_3"/>
</dbReference>
<name>A0A8H9C9A0_9HYPH</name>
<feature type="region of interest" description="Disordered" evidence="1">
    <location>
        <begin position="1"/>
        <end position="25"/>
    </location>
</feature>
<accession>A0A8H9C9A0</accession>
<evidence type="ECO:0000256" key="1">
    <source>
        <dbReference type="SAM" id="MobiDB-lite"/>
    </source>
</evidence>
<dbReference type="KEGG" id="mind:mvi_64230"/>
<evidence type="ECO:0000313" key="3">
    <source>
        <dbReference type="Proteomes" id="UP000663508"/>
    </source>
</evidence>
<geneLocation type="plasmid" evidence="2 3">
    <name>pVL1_3</name>
</geneLocation>
<organism evidence="2 3">
    <name type="scientific">Methylobacterium indicum</name>
    <dbReference type="NCBI Taxonomy" id="1775910"/>
    <lineage>
        <taxon>Bacteria</taxon>
        <taxon>Pseudomonadati</taxon>
        <taxon>Pseudomonadota</taxon>
        <taxon>Alphaproteobacteria</taxon>
        <taxon>Hyphomicrobiales</taxon>
        <taxon>Methylobacteriaceae</taxon>
        <taxon>Methylobacterium</taxon>
    </lineage>
</organism>
<reference evidence="2" key="1">
    <citation type="submission" date="2020-11" db="EMBL/GenBank/DDBJ databases">
        <title>Complete genome sequence of a novel pathogenic Methylobacterium strain isolated from rice in Vietnam.</title>
        <authorList>
            <person name="Lai K."/>
            <person name="Okazaki S."/>
            <person name="Higashi K."/>
            <person name="Mori H."/>
            <person name="Toyoda A."/>
            <person name="Kurokawa K."/>
        </authorList>
    </citation>
    <scope>NUCLEOTIDE SEQUENCE</scope>
    <source>
        <strain evidence="2">VL1</strain>
        <plasmid evidence="2">pVL1_3</plasmid>
    </source>
</reference>
<dbReference type="AlphaFoldDB" id="A0A8H9C9A0"/>
<dbReference type="RefSeq" id="WP_207184097.1">
    <property type="nucleotide sequence ID" value="NZ_AP024148.1"/>
</dbReference>
<proteinExistence type="predicted"/>
<dbReference type="EMBL" id="AP024148">
    <property type="protein sequence ID" value="BCM87962.1"/>
    <property type="molecule type" value="Genomic_DNA"/>
</dbReference>
<evidence type="ECO:0000313" key="2">
    <source>
        <dbReference type="EMBL" id="BCM87962.1"/>
    </source>
</evidence>